<dbReference type="AlphaFoldDB" id="A0A8J3HXP0"/>
<dbReference type="SUPFAM" id="SSF50447">
    <property type="entry name" value="Translation proteins"/>
    <property type="match status" value="1"/>
</dbReference>
<evidence type="ECO:0000313" key="7">
    <source>
        <dbReference type="Proteomes" id="UP000612362"/>
    </source>
</evidence>
<dbReference type="InterPro" id="IPR018165">
    <property type="entry name" value="Ala-tRNA-synth_IIc_core"/>
</dbReference>
<accession>A0A8J3HXP0</accession>
<dbReference type="InterPro" id="IPR012947">
    <property type="entry name" value="tRNA_SAD"/>
</dbReference>
<dbReference type="InterPro" id="IPR009000">
    <property type="entry name" value="Transl_B-barrel_sf"/>
</dbReference>
<organism evidence="6 7">
    <name type="scientific">Ktedonospora formicarum</name>
    <dbReference type="NCBI Taxonomy" id="2778364"/>
    <lineage>
        <taxon>Bacteria</taxon>
        <taxon>Bacillati</taxon>
        <taxon>Chloroflexota</taxon>
        <taxon>Ktedonobacteria</taxon>
        <taxon>Ktedonobacterales</taxon>
        <taxon>Ktedonobacteraceae</taxon>
        <taxon>Ktedonospora</taxon>
    </lineage>
</organism>
<name>A0A8J3HXP0_9CHLR</name>
<evidence type="ECO:0000313" key="6">
    <source>
        <dbReference type="EMBL" id="GHO42532.1"/>
    </source>
</evidence>
<dbReference type="Proteomes" id="UP000612362">
    <property type="component" value="Unassembled WGS sequence"/>
</dbReference>
<dbReference type="Pfam" id="PF07973">
    <property type="entry name" value="tRNA_SAD"/>
    <property type="match status" value="1"/>
</dbReference>
<evidence type="ECO:0000256" key="4">
    <source>
        <dbReference type="ARBA" id="ARBA00022833"/>
    </source>
</evidence>
<keyword evidence="4" id="KW-0862">Zinc</keyword>
<sequence length="241" mass="27421">MKTKLLYQTNSYTYECSAKVVAVSGDEVALDATIFYPGGGGQMADRGTLSWDQSAYQSHIIAISNRNGVVWHTLDYLPPHSGTEVTETIDWNFRYRSMRTHTAFLLLCSVIWREFGVQVSGGQIYPDRARMDFAMEYLEKDRIVELEQRVNAVIEADHPIHTYMLPREKAYALSGLVRAKMNLLPPHLEEIRMVDIVGFDLQTDNGTLVNHTREIGGVQIMRSENKGRLNKRLEIVLKDAL</sequence>
<dbReference type="PROSITE" id="PS50860">
    <property type="entry name" value="AA_TRNA_LIGASE_II_ALA"/>
    <property type="match status" value="1"/>
</dbReference>
<dbReference type="InterPro" id="IPR018163">
    <property type="entry name" value="Thr/Ala-tRNA-synth_IIc_edit"/>
</dbReference>
<dbReference type="GO" id="GO:0003676">
    <property type="term" value="F:nucleic acid binding"/>
    <property type="evidence" value="ECO:0007669"/>
    <property type="project" value="InterPro"/>
</dbReference>
<dbReference type="PANTHER" id="PTHR43462:SF1">
    <property type="entry name" value="ALANYL-TRNA EDITING PROTEIN AARSD1"/>
    <property type="match status" value="1"/>
</dbReference>
<protein>
    <submittedName>
        <fullName evidence="6">Alanyl-tRNA editing protein AlaX</fullName>
    </submittedName>
</protein>
<comment type="cofactor">
    <cofactor evidence="1">
        <name>Zn(2+)</name>
        <dbReference type="ChEBI" id="CHEBI:29105"/>
    </cofactor>
</comment>
<dbReference type="InterPro" id="IPR051335">
    <property type="entry name" value="Alanyl-tRNA_Editing_Enzymes"/>
</dbReference>
<dbReference type="SUPFAM" id="SSF55186">
    <property type="entry name" value="ThrRS/AlaRS common domain"/>
    <property type="match status" value="1"/>
</dbReference>
<dbReference type="Gene3D" id="3.30.980.10">
    <property type="entry name" value="Threonyl-trna Synthetase, Chain A, domain 2"/>
    <property type="match status" value="1"/>
</dbReference>
<evidence type="ECO:0000256" key="2">
    <source>
        <dbReference type="ARBA" id="ARBA00004496"/>
    </source>
</evidence>
<dbReference type="GO" id="GO:0006419">
    <property type="term" value="P:alanyl-tRNA aminoacylation"/>
    <property type="evidence" value="ECO:0007669"/>
    <property type="project" value="InterPro"/>
</dbReference>
<evidence type="ECO:0000259" key="5">
    <source>
        <dbReference type="PROSITE" id="PS50860"/>
    </source>
</evidence>
<comment type="subcellular location">
    <subcellularLocation>
        <location evidence="2">Cytoplasm</location>
    </subcellularLocation>
</comment>
<comment type="caution">
    <text evidence="6">The sequence shown here is derived from an EMBL/GenBank/DDBJ whole genome shotgun (WGS) entry which is preliminary data.</text>
</comment>
<dbReference type="Gene3D" id="2.40.30.130">
    <property type="match status" value="1"/>
</dbReference>
<keyword evidence="3" id="KW-0479">Metal-binding</keyword>
<evidence type="ECO:0000256" key="1">
    <source>
        <dbReference type="ARBA" id="ARBA00001947"/>
    </source>
</evidence>
<dbReference type="RefSeq" id="WP_220192063.1">
    <property type="nucleotide sequence ID" value="NZ_BNJF01000001.1"/>
</dbReference>
<dbReference type="GO" id="GO:0005524">
    <property type="term" value="F:ATP binding"/>
    <property type="evidence" value="ECO:0007669"/>
    <property type="project" value="InterPro"/>
</dbReference>
<reference evidence="6" key="1">
    <citation type="submission" date="2020-10" db="EMBL/GenBank/DDBJ databases">
        <title>Taxonomic study of unclassified bacteria belonging to the class Ktedonobacteria.</title>
        <authorList>
            <person name="Yabe S."/>
            <person name="Wang C.M."/>
            <person name="Zheng Y."/>
            <person name="Sakai Y."/>
            <person name="Cavaletti L."/>
            <person name="Monciardini P."/>
            <person name="Donadio S."/>
        </authorList>
    </citation>
    <scope>NUCLEOTIDE SEQUENCE</scope>
    <source>
        <strain evidence="6">SOSP1-1</strain>
    </source>
</reference>
<dbReference type="GO" id="GO:0004813">
    <property type="term" value="F:alanine-tRNA ligase activity"/>
    <property type="evidence" value="ECO:0007669"/>
    <property type="project" value="InterPro"/>
</dbReference>
<evidence type="ECO:0000256" key="3">
    <source>
        <dbReference type="ARBA" id="ARBA00022723"/>
    </source>
</evidence>
<dbReference type="Pfam" id="PF01411">
    <property type="entry name" value="tRNA-synt_2c"/>
    <property type="match status" value="1"/>
</dbReference>
<dbReference type="GO" id="GO:0005737">
    <property type="term" value="C:cytoplasm"/>
    <property type="evidence" value="ECO:0007669"/>
    <property type="project" value="UniProtKB-SubCell"/>
</dbReference>
<gene>
    <name evidence="6" type="ORF">KSX_06950</name>
</gene>
<dbReference type="GO" id="GO:0002161">
    <property type="term" value="F:aminoacyl-tRNA deacylase activity"/>
    <property type="evidence" value="ECO:0007669"/>
    <property type="project" value="UniProtKB-ARBA"/>
</dbReference>
<proteinExistence type="predicted"/>
<dbReference type="PANTHER" id="PTHR43462">
    <property type="entry name" value="ALANYL-TRNA EDITING PROTEIN"/>
    <property type="match status" value="1"/>
</dbReference>
<feature type="domain" description="Alanyl-transfer RNA synthetases family profile" evidence="5">
    <location>
        <begin position="1"/>
        <end position="241"/>
    </location>
</feature>
<keyword evidence="7" id="KW-1185">Reference proteome</keyword>
<dbReference type="EMBL" id="BNJF01000001">
    <property type="protein sequence ID" value="GHO42532.1"/>
    <property type="molecule type" value="Genomic_DNA"/>
</dbReference>
<dbReference type="SMART" id="SM00863">
    <property type="entry name" value="tRNA_SAD"/>
    <property type="match status" value="1"/>
</dbReference>
<dbReference type="InterPro" id="IPR018164">
    <property type="entry name" value="Ala-tRNA-synth_IIc_N"/>
</dbReference>
<dbReference type="GO" id="GO:0046872">
    <property type="term" value="F:metal ion binding"/>
    <property type="evidence" value="ECO:0007669"/>
    <property type="project" value="UniProtKB-KW"/>
</dbReference>